<dbReference type="EMBL" id="CP031769">
    <property type="protein sequence ID" value="AXR08301.1"/>
    <property type="molecule type" value="Genomic_DNA"/>
</dbReference>
<dbReference type="GO" id="GO:0005694">
    <property type="term" value="C:chromosome"/>
    <property type="evidence" value="ECO:0007669"/>
    <property type="project" value="InterPro"/>
</dbReference>
<dbReference type="RefSeq" id="WP_117318548.1">
    <property type="nucleotide sequence ID" value="NZ_CP031769.1"/>
</dbReference>
<organism evidence="2 3">
    <name type="scientific">Salinimonas sediminis</name>
    <dbReference type="NCBI Taxonomy" id="2303538"/>
    <lineage>
        <taxon>Bacteria</taxon>
        <taxon>Pseudomonadati</taxon>
        <taxon>Pseudomonadota</taxon>
        <taxon>Gammaproteobacteria</taxon>
        <taxon>Alteromonadales</taxon>
        <taxon>Alteromonadaceae</taxon>
        <taxon>Alteromonas/Salinimonas group</taxon>
        <taxon>Salinimonas</taxon>
    </lineage>
</organism>
<sequence length="180" mass="19906">MSKIDSSLFSAPDQAFGACPQCGNALRIRNSKTGPFIGCSAYPECTYSKPLQDNQTTVLKEIEGTQCPLCQHAMAIKKGRFGMFIGCTNFPDCQHIEPIKTQEDTHLACPKCQTGSMIERTNKFGKRFFACDNYPTCRYVVNFQPVAGQCPQCGWQLLINKKGKVGCPQPLCDFVQESAD</sequence>
<evidence type="ECO:0000313" key="2">
    <source>
        <dbReference type="EMBL" id="AXR08301.1"/>
    </source>
</evidence>
<feature type="domain" description="DNA topoisomerase type IA zn finger" evidence="1">
    <location>
        <begin position="148"/>
        <end position="176"/>
    </location>
</feature>
<feature type="domain" description="DNA topoisomerase type IA zn finger" evidence="1">
    <location>
        <begin position="18"/>
        <end position="54"/>
    </location>
</feature>
<dbReference type="OrthoDB" id="6412825at2"/>
<dbReference type="SUPFAM" id="SSF57783">
    <property type="entry name" value="Zinc beta-ribbon"/>
    <property type="match status" value="3"/>
</dbReference>
<dbReference type="Gene3D" id="3.30.65.10">
    <property type="entry name" value="Bacterial Topoisomerase I, domain 1"/>
    <property type="match status" value="3"/>
</dbReference>
<reference evidence="2 3" key="1">
    <citation type="submission" date="2018-08" db="EMBL/GenBank/DDBJ databases">
        <title>Salinimonas sediminis sp. nov., a piezophilic bacterium isolated from a deep-sea sediment sample from the New Britain Trench.</title>
        <authorList>
            <person name="Cao J."/>
        </authorList>
    </citation>
    <scope>NUCLEOTIDE SEQUENCE [LARGE SCALE GENOMIC DNA]</scope>
    <source>
        <strain evidence="2 3">N102</strain>
    </source>
</reference>
<evidence type="ECO:0000313" key="3">
    <source>
        <dbReference type="Proteomes" id="UP000262073"/>
    </source>
</evidence>
<dbReference type="GO" id="GO:0003917">
    <property type="term" value="F:DNA topoisomerase type I (single strand cut, ATP-independent) activity"/>
    <property type="evidence" value="ECO:0007669"/>
    <property type="project" value="InterPro"/>
</dbReference>
<dbReference type="Proteomes" id="UP000262073">
    <property type="component" value="Chromosome"/>
</dbReference>
<gene>
    <name evidence="2" type="ORF">D0Y50_19270</name>
</gene>
<dbReference type="PANTHER" id="PTHR42785:SF1">
    <property type="entry name" value="DNA TOPOISOMERASE"/>
    <property type="match status" value="1"/>
</dbReference>
<dbReference type="AlphaFoldDB" id="A0A346NRZ4"/>
<dbReference type="Pfam" id="PF01396">
    <property type="entry name" value="Zn_ribbon_Top1"/>
    <property type="match status" value="4"/>
</dbReference>
<name>A0A346NRZ4_9ALTE</name>
<dbReference type="KEGG" id="salm:D0Y50_19270"/>
<feature type="domain" description="DNA topoisomerase type IA zn finger" evidence="1">
    <location>
        <begin position="109"/>
        <end position="145"/>
    </location>
</feature>
<feature type="domain" description="DNA topoisomerase type IA zn finger" evidence="1">
    <location>
        <begin position="65"/>
        <end position="101"/>
    </location>
</feature>
<protein>
    <recommendedName>
        <fullName evidence="1">DNA topoisomerase type IA zn finger domain-containing protein</fullName>
    </recommendedName>
</protein>
<keyword evidence="3" id="KW-1185">Reference proteome</keyword>
<dbReference type="GO" id="GO:0003677">
    <property type="term" value="F:DNA binding"/>
    <property type="evidence" value="ECO:0007669"/>
    <property type="project" value="InterPro"/>
</dbReference>
<dbReference type="InterPro" id="IPR013498">
    <property type="entry name" value="Topo_IA_Znf"/>
</dbReference>
<dbReference type="InterPro" id="IPR000380">
    <property type="entry name" value="Topo_IA"/>
</dbReference>
<dbReference type="GO" id="GO:0006265">
    <property type="term" value="P:DNA topological change"/>
    <property type="evidence" value="ECO:0007669"/>
    <property type="project" value="InterPro"/>
</dbReference>
<dbReference type="PANTHER" id="PTHR42785">
    <property type="entry name" value="DNA TOPOISOMERASE, TYPE IA, CORE"/>
    <property type="match status" value="1"/>
</dbReference>
<proteinExistence type="predicted"/>
<evidence type="ECO:0000259" key="1">
    <source>
        <dbReference type="Pfam" id="PF01396"/>
    </source>
</evidence>
<accession>A0A346NRZ4</accession>